<proteinExistence type="predicted"/>
<sequence>MRIYLKDKLHKWGTKMFLTCCAESVYCFRLELYCGRNSRSNTAHLMLKPAQLQSFAT</sequence>
<dbReference type="AlphaFoldDB" id="A0AAV2YIB7"/>
<dbReference type="PANTHER" id="PTHR46599">
    <property type="entry name" value="PIGGYBAC TRANSPOSABLE ELEMENT-DERIVED PROTEIN 4"/>
    <property type="match status" value="1"/>
</dbReference>
<evidence type="ECO:0000259" key="1">
    <source>
        <dbReference type="Pfam" id="PF13843"/>
    </source>
</evidence>
<dbReference type="PANTHER" id="PTHR46599:SF3">
    <property type="entry name" value="PIGGYBAC TRANSPOSABLE ELEMENT-DERIVED PROTEIN 4"/>
    <property type="match status" value="1"/>
</dbReference>
<organism evidence="2 3">
    <name type="scientific">Lagenidium giganteum</name>
    <dbReference type="NCBI Taxonomy" id="4803"/>
    <lineage>
        <taxon>Eukaryota</taxon>
        <taxon>Sar</taxon>
        <taxon>Stramenopiles</taxon>
        <taxon>Oomycota</taxon>
        <taxon>Peronosporomycetes</taxon>
        <taxon>Pythiales</taxon>
        <taxon>Pythiaceae</taxon>
    </lineage>
</organism>
<keyword evidence="3" id="KW-1185">Reference proteome</keyword>
<reference evidence="2" key="1">
    <citation type="submission" date="2022-11" db="EMBL/GenBank/DDBJ databases">
        <authorList>
            <person name="Morgan W.R."/>
            <person name="Tartar A."/>
        </authorList>
    </citation>
    <scope>NUCLEOTIDE SEQUENCE</scope>
    <source>
        <strain evidence="2">ARSEF 373</strain>
    </source>
</reference>
<evidence type="ECO:0000313" key="3">
    <source>
        <dbReference type="Proteomes" id="UP001146120"/>
    </source>
</evidence>
<dbReference type="Pfam" id="PF13843">
    <property type="entry name" value="DDE_Tnp_1_7"/>
    <property type="match status" value="1"/>
</dbReference>
<feature type="domain" description="PiggyBac transposable element-derived protein" evidence="1">
    <location>
        <begin position="2"/>
        <end position="41"/>
    </location>
</feature>
<comment type="caution">
    <text evidence="2">The sequence shown here is derived from an EMBL/GenBank/DDBJ whole genome shotgun (WGS) entry which is preliminary data.</text>
</comment>
<evidence type="ECO:0000313" key="2">
    <source>
        <dbReference type="EMBL" id="DAZ92779.1"/>
    </source>
</evidence>
<name>A0AAV2YIB7_9STRA</name>
<dbReference type="InterPro" id="IPR029526">
    <property type="entry name" value="PGBD"/>
</dbReference>
<accession>A0AAV2YIB7</accession>
<dbReference type="Proteomes" id="UP001146120">
    <property type="component" value="Unassembled WGS sequence"/>
</dbReference>
<protein>
    <recommendedName>
        <fullName evidence="1">PiggyBac transposable element-derived protein domain-containing protein</fullName>
    </recommendedName>
</protein>
<gene>
    <name evidence="2" type="ORF">N0F65_000338</name>
</gene>
<reference evidence="2" key="2">
    <citation type="journal article" date="2023" name="Microbiol Resour">
        <title>Decontamination and Annotation of the Draft Genome Sequence of the Oomycete Lagenidium giganteum ARSEF 373.</title>
        <authorList>
            <person name="Morgan W.R."/>
            <person name="Tartar A."/>
        </authorList>
    </citation>
    <scope>NUCLEOTIDE SEQUENCE</scope>
    <source>
        <strain evidence="2">ARSEF 373</strain>
    </source>
</reference>
<dbReference type="EMBL" id="DAKRPA010000384">
    <property type="protein sequence ID" value="DAZ92779.1"/>
    <property type="molecule type" value="Genomic_DNA"/>
</dbReference>